<evidence type="ECO:0000256" key="4">
    <source>
        <dbReference type="ARBA" id="ARBA00024746"/>
    </source>
</evidence>
<keyword evidence="7" id="KW-0282">Flagellum</keyword>
<dbReference type="GO" id="GO:0044781">
    <property type="term" value="P:bacterial-type flagellum organization"/>
    <property type="evidence" value="ECO:0007669"/>
    <property type="project" value="UniProtKB-UniRule"/>
</dbReference>
<dbReference type="InterPro" id="IPR005648">
    <property type="entry name" value="FlgD"/>
</dbReference>
<evidence type="ECO:0000256" key="1">
    <source>
        <dbReference type="ARBA" id="ARBA00010577"/>
    </source>
</evidence>
<sequence length="218" mass="23245">MIQATGATSITATTAATTSTSATSTADFDTFLQMLTAQLKNQDPLNPMEGTEFAVQLATFSGVEQQTRTNQLLEEMLAHTSGDLGQMAQWIGKQARTTQPVWFGDSSLTLEVTPDPSADSVLLVTRNAAGTEISREEIGPGSGQIEWFGRDGKGDRLPKGQYSFETISIRNDEVIGIDPASAYGRVVEAQLGPQGTEVILEGGSVVLADEVTALREMD</sequence>
<keyword evidence="8" id="KW-1185">Reference proteome</keyword>
<dbReference type="EMBL" id="FZQB01000001">
    <property type="protein sequence ID" value="SNT68491.1"/>
    <property type="molecule type" value="Genomic_DNA"/>
</dbReference>
<keyword evidence="7" id="KW-0969">Cilium</keyword>
<evidence type="ECO:0000256" key="3">
    <source>
        <dbReference type="ARBA" id="ARBA00022795"/>
    </source>
</evidence>
<proteinExistence type="inferred from homology"/>
<dbReference type="Pfam" id="PF03963">
    <property type="entry name" value="FlgD"/>
    <property type="match status" value="1"/>
</dbReference>
<accession>A0A239PL01</accession>
<dbReference type="InterPro" id="IPR025965">
    <property type="entry name" value="FlgD/Vpr_Ig-like"/>
</dbReference>
<dbReference type="Pfam" id="PF13860">
    <property type="entry name" value="FlgD_ig"/>
    <property type="match status" value="1"/>
</dbReference>
<evidence type="ECO:0000313" key="8">
    <source>
        <dbReference type="Proteomes" id="UP000198307"/>
    </source>
</evidence>
<dbReference type="RefSeq" id="WP_089342421.1">
    <property type="nucleotide sequence ID" value="NZ_CP067129.1"/>
</dbReference>
<dbReference type="Proteomes" id="UP000198307">
    <property type="component" value="Unassembled WGS sequence"/>
</dbReference>
<keyword evidence="3 5" id="KW-1005">Bacterial flagellum biogenesis</keyword>
<gene>
    <name evidence="7" type="ORF">SAMN05444959_10146</name>
</gene>
<evidence type="ECO:0000256" key="5">
    <source>
        <dbReference type="RuleBase" id="RU362076"/>
    </source>
</evidence>
<reference evidence="7 8" key="1">
    <citation type="submission" date="2017-07" db="EMBL/GenBank/DDBJ databases">
        <authorList>
            <person name="Sun Z.S."/>
            <person name="Albrecht U."/>
            <person name="Echele G."/>
            <person name="Lee C.C."/>
        </authorList>
    </citation>
    <scope>NUCLEOTIDE SEQUENCE [LARGE SCALE GENOMIC DNA]</scope>
    <source>
        <strain evidence="7 8">DSM 14827</strain>
    </source>
</reference>
<organism evidence="7 8">
    <name type="scientific">Paracoccus seriniphilus</name>
    <dbReference type="NCBI Taxonomy" id="184748"/>
    <lineage>
        <taxon>Bacteria</taxon>
        <taxon>Pseudomonadati</taxon>
        <taxon>Pseudomonadota</taxon>
        <taxon>Alphaproteobacteria</taxon>
        <taxon>Rhodobacterales</taxon>
        <taxon>Paracoccaceae</taxon>
        <taxon>Paracoccus</taxon>
    </lineage>
</organism>
<feature type="domain" description="FlgD/Vpr Ig-like" evidence="6">
    <location>
        <begin position="102"/>
        <end position="165"/>
    </location>
</feature>
<evidence type="ECO:0000313" key="7">
    <source>
        <dbReference type="EMBL" id="SNT68491.1"/>
    </source>
</evidence>
<dbReference type="AlphaFoldDB" id="A0A239PL01"/>
<protein>
    <recommendedName>
        <fullName evidence="2 5">Basal-body rod modification protein FlgD</fullName>
    </recommendedName>
</protein>
<comment type="function">
    <text evidence="4 5">Required for flagellar hook formation. May act as a scaffolding protein.</text>
</comment>
<dbReference type="OrthoDB" id="9785233at2"/>
<keyword evidence="7" id="KW-0966">Cell projection</keyword>
<evidence type="ECO:0000256" key="2">
    <source>
        <dbReference type="ARBA" id="ARBA00016013"/>
    </source>
</evidence>
<comment type="similarity">
    <text evidence="1 5">Belongs to the FlgD family.</text>
</comment>
<evidence type="ECO:0000259" key="6">
    <source>
        <dbReference type="Pfam" id="PF13860"/>
    </source>
</evidence>
<name>A0A239PL01_9RHOB</name>